<feature type="compositionally biased region" description="Basic and acidic residues" evidence="1">
    <location>
        <begin position="159"/>
        <end position="193"/>
    </location>
</feature>
<keyword evidence="2" id="KW-0472">Membrane</keyword>
<feature type="region of interest" description="Disordered" evidence="1">
    <location>
        <begin position="157"/>
        <end position="213"/>
    </location>
</feature>
<proteinExistence type="predicted"/>
<dbReference type="Proteomes" id="UP000753908">
    <property type="component" value="Unassembled WGS sequence"/>
</dbReference>
<name>A0A951PPF0_9CYAN</name>
<keyword evidence="2" id="KW-1133">Transmembrane helix</keyword>
<evidence type="ECO:0000313" key="4">
    <source>
        <dbReference type="Proteomes" id="UP000753908"/>
    </source>
</evidence>
<gene>
    <name evidence="3" type="ORF">KME25_18040</name>
</gene>
<reference evidence="3" key="1">
    <citation type="submission" date="2021-05" db="EMBL/GenBank/DDBJ databases">
        <authorList>
            <person name="Pietrasiak N."/>
            <person name="Ward R."/>
            <person name="Stajich J.E."/>
            <person name="Kurbessoian T."/>
        </authorList>
    </citation>
    <scope>NUCLEOTIDE SEQUENCE</scope>
    <source>
        <strain evidence="3">CPER-KK1</strain>
    </source>
</reference>
<comment type="caution">
    <text evidence="3">The sequence shown here is derived from an EMBL/GenBank/DDBJ whole genome shotgun (WGS) entry which is preliminary data.</text>
</comment>
<keyword evidence="2" id="KW-0812">Transmembrane</keyword>
<organism evidence="3 4">
    <name type="scientific">Symplocastrum torsivum CPER-KK1</name>
    <dbReference type="NCBI Taxonomy" id="450513"/>
    <lineage>
        <taxon>Bacteria</taxon>
        <taxon>Bacillati</taxon>
        <taxon>Cyanobacteriota</taxon>
        <taxon>Cyanophyceae</taxon>
        <taxon>Oscillatoriophycideae</taxon>
        <taxon>Oscillatoriales</taxon>
        <taxon>Microcoleaceae</taxon>
        <taxon>Symplocastrum</taxon>
    </lineage>
</organism>
<evidence type="ECO:0000256" key="1">
    <source>
        <dbReference type="SAM" id="MobiDB-lite"/>
    </source>
</evidence>
<sequence length="272" mass="31318">MPSTNLPLTSRFSIIEVLLKLFTIGIHSSEEGPKAWFETFAVTATLMACGYLAWYYGIFIILSLIFGAIAAGMFVFLAPAYTIQNNIATKPAVNTLKTISRIKTERVNSLTGNELIEEKARQIKAINELAQNFPHLIQEYPELGKIFETIRQGAAEASVKSDIEEQERTRQKQQEQRQREERERTLNELRARAGEPSGYPPDPNNPKHPPPGYPIKVTKNLTNESHKGIYYRQDDYDYWDYNADWWFESEAHVPKHKYRRPRLKGKGRGFRP</sequence>
<accession>A0A951PPF0</accession>
<dbReference type="AlphaFoldDB" id="A0A951PPF0"/>
<feature type="compositionally biased region" description="Pro residues" evidence="1">
    <location>
        <begin position="198"/>
        <end position="213"/>
    </location>
</feature>
<evidence type="ECO:0000256" key="2">
    <source>
        <dbReference type="SAM" id="Phobius"/>
    </source>
</evidence>
<protein>
    <submittedName>
        <fullName evidence="3">Uncharacterized protein</fullName>
    </submittedName>
</protein>
<evidence type="ECO:0000313" key="3">
    <source>
        <dbReference type="EMBL" id="MBW4546324.1"/>
    </source>
</evidence>
<dbReference type="EMBL" id="JAHHIF010000023">
    <property type="protein sequence ID" value="MBW4546324.1"/>
    <property type="molecule type" value="Genomic_DNA"/>
</dbReference>
<reference evidence="3" key="2">
    <citation type="journal article" date="2022" name="Microbiol. Resour. Announc.">
        <title>Metagenome Sequencing to Explore Phylogenomics of Terrestrial Cyanobacteria.</title>
        <authorList>
            <person name="Ward R.D."/>
            <person name="Stajich J.E."/>
            <person name="Johansen J.R."/>
            <person name="Huntemann M."/>
            <person name="Clum A."/>
            <person name="Foster B."/>
            <person name="Foster B."/>
            <person name="Roux S."/>
            <person name="Palaniappan K."/>
            <person name="Varghese N."/>
            <person name="Mukherjee S."/>
            <person name="Reddy T.B.K."/>
            <person name="Daum C."/>
            <person name="Copeland A."/>
            <person name="Chen I.A."/>
            <person name="Ivanova N.N."/>
            <person name="Kyrpides N.C."/>
            <person name="Shapiro N."/>
            <person name="Eloe-Fadrosh E.A."/>
            <person name="Pietrasiak N."/>
        </authorList>
    </citation>
    <scope>NUCLEOTIDE SEQUENCE</scope>
    <source>
        <strain evidence="3">CPER-KK1</strain>
    </source>
</reference>
<feature type="transmembrane region" description="Helical" evidence="2">
    <location>
        <begin position="61"/>
        <end position="81"/>
    </location>
</feature>